<proteinExistence type="predicted"/>
<reference evidence="1" key="1">
    <citation type="journal article" date="2017" name="Science">
        <title>Giant viruses with an expanded complement of translation system components.</title>
        <authorList>
            <person name="Schulz F."/>
            <person name="Yutin N."/>
            <person name="Ivanova N.N."/>
            <person name="Ortega D.R."/>
            <person name="Lee T.K."/>
            <person name="Vierheilig J."/>
            <person name="Daims H."/>
            <person name="Horn M."/>
            <person name="Wagner M."/>
            <person name="Jensen G.J."/>
            <person name="Kyrpides N.C."/>
            <person name="Koonin E.V."/>
            <person name="Woyke T."/>
        </authorList>
    </citation>
    <scope>NUCLEOTIDE SEQUENCE</scope>
    <source>
        <strain evidence="1">HKV1</strain>
    </source>
</reference>
<gene>
    <name evidence="1" type="ORF">Hokovirus_1_7</name>
</gene>
<evidence type="ECO:0000313" key="1">
    <source>
        <dbReference type="EMBL" id="ARF10128.1"/>
    </source>
</evidence>
<accession>A0A1V0SER2</accession>
<protein>
    <submittedName>
        <fullName evidence="1">Uncharacterized protein</fullName>
    </submittedName>
</protein>
<name>A0A1V0SER2_9VIRU</name>
<sequence>MYQPNSRHQNAACNSLTHIEGSICPYENCYFNEVLLSRTVSSLLKKYDWAKHIFGHVKCNRHKHAPYPCGLYCKIYITQNCNNKCHDKGMVCTYVDCHMRKILEEQTLSFVLDKAPFIIINNCEELTILKIANLNFINEIIKLEENKSCDGSHPISYCCGNYCNYYKIMK</sequence>
<organism evidence="1">
    <name type="scientific">Hokovirus HKV1</name>
    <dbReference type="NCBI Taxonomy" id="1977638"/>
    <lineage>
        <taxon>Viruses</taxon>
        <taxon>Varidnaviria</taxon>
        <taxon>Bamfordvirae</taxon>
        <taxon>Nucleocytoviricota</taxon>
        <taxon>Megaviricetes</taxon>
        <taxon>Imitervirales</taxon>
        <taxon>Mimiviridae</taxon>
        <taxon>Klosneuvirinae</taxon>
        <taxon>Hokovirus</taxon>
    </lineage>
</organism>
<dbReference type="EMBL" id="KY684103">
    <property type="protein sequence ID" value="ARF10128.1"/>
    <property type="molecule type" value="Genomic_DNA"/>
</dbReference>